<dbReference type="AlphaFoldDB" id="A0A371HMT8"/>
<proteinExistence type="predicted"/>
<feature type="domain" description="Retrotransposon gag" evidence="3">
    <location>
        <begin position="284"/>
        <end position="373"/>
    </location>
</feature>
<dbReference type="Pfam" id="PF03732">
    <property type="entry name" value="Retrotrans_gag"/>
    <property type="match status" value="1"/>
</dbReference>
<dbReference type="Proteomes" id="UP000257109">
    <property type="component" value="Unassembled WGS sequence"/>
</dbReference>
<dbReference type="InterPro" id="IPR005162">
    <property type="entry name" value="Retrotrans_gag_dom"/>
</dbReference>
<evidence type="ECO:0000256" key="1">
    <source>
        <dbReference type="SAM" id="Coils"/>
    </source>
</evidence>
<reference evidence="4" key="1">
    <citation type="submission" date="2018-05" db="EMBL/GenBank/DDBJ databases">
        <title>Draft genome of Mucuna pruriens seed.</title>
        <authorList>
            <person name="Nnadi N.E."/>
            <person name="Vos R."/>
            <person name="Hasami M.H."/>
            <person name="Devisetty U.K."/>
            <person name="Aguiy J.C."/>
        </authorList>
    </citation>
    <scope>NUCLEOTIDE SEQUENCE [LARGE SCALE GENOMIC DNA]</scope>
    <source>
        <strain evidence="4">JCA_2017</strain>
    </source>
</reference>
<protein>
    <recommendedName>
        <fullName evidence="3">Retrotransposon gag domain-containing protein</fullName>
    </recommendedName>
</protein>
<gene>
    <name evidence="4" type="ORF">CR513_12235</name>
</gene>
<evidence type="ECO:0000313" key="5">
    <source>
        <dbReference type="Proteomes" id="UP000257109"/>
    </source>
</evidence>
<keyword evidence="5" id="KW-1185">Reference proteome</keyword>
<dbReference type="PANTHER" id="PTHR32108">
    <property type="entry name" value="DNA-DIRECTED RNA POLYMERASE SUBUNIT ALPHA"/>
    <property type="match status" value="1"/>
</dbReference>
<name>A0A371HMT8_MUCPR</name>
<organism evidence="4 5">
    <name type="scientific">Mucuna pruriens</name>
    <name type="common">Velvet bean</name>
    <name type="synonym">Dolichos pruriens</name>
    <dbReference type="NCBI Taxonomy" id="157652"/>
    <lineage>
        <taxon>Eukaryota</taxon>
        <taxon>Viridiplantae</taxon>
        <taxon>Streptophyta</taxon>
        <taxon>Embryophyta</taxon>
        <taxon>Tracheophyta</taxon>
        <taxon>Spermatophyta</taxon>
        <taxon>Magnoliopsida</taxon>
        <taxon>eudicotyledons</taxon>
        <taxon>Gunneridae</taxon>
        <taxon>Pentapetalae</taxon>
        <taxon>rosids</taxon>
        <taxon>fabids</taxon>
        <taxon>Fabales</taxon>
        <taxon>Fabaceae</taxon>
        <taxon>Papilionoideae</taxon>
        <taxon>50 kb inversion clade</taxon>
        <taxon>NPAAA clade</taxon>
        <taxon>indigoferoid/millettioid clade</taxon>
        <taxon>Phaseoleae</taxon>
        <taxon>Mucuna</taxon>
    </lineage>
</organism>
<sequence length="627" mass="70798">MHLLEEELARAKLSKEYLVDQRRESLFELVKARVKVDEAKSQYQTTIQELNRTLESWKQRCQDIDDEAKIQVQAATVETPFWKDRYIKLGWLANQAPVDIPRSLRAAEGMVDPTIIPREILQERRVIAPCHRYRTRSQAKDMEDAVESLEQQNQELKGEIGQLQEQMTGNVASAPRAQGPDRANVENPGAEGLGASYQSPQDPNKVLQAMPGSIPPIQAIEGIGSHGLDAIDLYLVPDIILPADFKVPKFEKYKGSSCPRVHLAMYCRKMASFIHQDKILVHYFQDSLTGAALSWYVNLESGRVKTWRDLAEAFVRQYKYNEDMTSDRSRLQYLSKADSEGFKNYAQRWRELAAQVQPPLSEKEMVTMFIDTLPSPFYGKVMGSVAINFADLVSIGEMIESSIKRGKFAQTSTNTSFSKKARYEKKKGEANAILIDPASQSKVILSKLGAPTPADSVIPPKEESTPSTSSNRPSERNSVFASLPMTYTALFPTLLQKNMIAILPLKSLEPPYPRSYDPNAKCDYHAKAVGHSTERCWSFKHKVQHLIDVGWLKFKENEPNVNTNPLPAHGGQSINILSHEIWDFDGMETIQTNLAEVAVLRQEEGRPHEPLIIRYDPIYQPPTPLTI</sequence>
<comment type="caution">
    <text evidence="4">The sequence shown here is derived from an EMBL/GenBank/DDBJ whole genome shotgun (WGS) entry which is preliminary data.</text>
</comment>
<evidence type="ECO:0000313" key="4">
    <source>
        <dbReference type="EMBL" id="RDY04089.1"/>
    </source>
</evidence>
<accession>A0A371HMT8</accession>
<evidence type="ECO:0000259" key="3">
    <source>
        <dbReference type="Pfam" id="PF03732"/>
    </source>
</evidence>
<dbReference type="OrthoDB" id="686606at2759"/>
<feature type="region of interest" description="Disordered" evidence="2">
    <location>
        <begin position="453"/>
        <end position="476"/>
    </location>
</feature>
<keyword evidence="1" id="KW-0175">Coiled coil</keyword>
<evidence type="ECO:0000256" key="2">
    <source>
        <dbReference type="SAM" id="MobiDB-lite"/>
    </source>
</evidence>
<feature type="coiled-coil region" evidence="1">
    <location>
        <begin position="29"/>
        <end position="67"/>
    </location>
</feature>
<feature type="non-terminal residue" evidence="4">
    <location>
        <position position="1"/>
    </location>
</feature>
<dbReference type="EMBL" id="QJKJ01002154">
    <property type="protein sequence ID" value="RDY04089.1"/>
    <property type="molecule type" value="Genomic_DNA"/>
</dbReference>
<dbReference type="PANTHER" id="PTHR32108:SF9">
    <property type="entry name" value="REVERSE TRANSCRIPTASE RNASE H-LIKE DOMAIN-CONTAINING PROTEIN"/>
    <property type="match status" value="1"/>
</dbReference>
<dbReference type="CDD" id="cd14686">
    <property type="entry name" value="bZIP"/>
    <property type="match status" value="1"/>
</dbReference>
<feature type="coiled-coil region" evidence="1">
    <location>
        <begin position="132"/>
        <end position="166"/>
    </location>
</feature>
<feature type="region of interest" description="Disordered" evidence="2">
    <location>
        <begin position="170"/>
        <end position="198"/>
    </location>
</feature>